<feature type="domain" description="BD-FAE-like" evidence="2">
    <location>
        <begin position="80"/>
        <end position="276"/>
    </location>
</feature>
<keyword evidence="1" id="KW-0378">Hydrolase</keyword>
<dbReference type="Pfam" id="PF20434">
    <property type="entry name" value="BD-FAE"/>
    <property type="match status" value="1"/>
</dbReference>
<evidence type="ECO:0000259" key="2">
    <source>
        <dbReference type="Pfam" id="PF20434"/>
    </source>
</evidence>
<keyword evidence="4" id="KW-1185">Reference proteome</keyword>
<accession>A0A5C6VES5</accession>
<dbReference type="InterPro" id="IPR050300">
    <property type="entry name" value="GDXG_lipolytic_enzyme"/>
</dbReference>
<dbReference type="AlphaFoldDB" id="A0A5C6VES5"/>
<gene>
    <name evidence="3" type="ORF">FRX97_03900</name>
</gene>
<name>A0A5C6VES5_9FLAO</name>
<proteinExistence type="predicted"/>
<comment type="caution">
    <text evidence="3">The sequence shown here is derived from an EMBL/GenBank/DDBJ whole genome shotgun (WGS) entry which is preliminary data.</text>
</comment>
<protein>
    <submittedName>
        <fullName evidence="3">Carboxylesterase family protein</fullName>
    </submittedName>
</protein>
<dbReference type="SUPFAM" id="SSF53474">
    <property type="entry name" value="alpha/beta-Hydrolases"/>
    <property type="match status" value="1"/>
</dbReference>
<evidence type="ECO:0000313" key="3">
    <source>
        <dbReference type="EMBL" id="TXC81668.1"/>
    </source>
</evidence>
<evidence type="ECO:0000313" key="4">
    <source>
        <dbReference type="Proteomes" id="UP000321168"/>
    </source>
</evidence>
<dbReference type="EMBL" id="VORB01000003">
    <property type="protein sequence ID" value="TXC81668.1"/>
    <property type="molecule type" value="Genomic_DNA"/>
</dbReference>
<reference evidence="3 4" key="1">
    <citation type="submission" date="2019-08" db="EMBL/GenBank/DDBJ databases">
        <title>Genome of Luteibaculum oceani JCM 18817.</title>
        <authorList>
            <person name="Bowman J.P."/>
        </authorList>
    </citation>
    <scope>NUCLEOTIDE SEQUENCE [LARGE SCALE GENOMIC DNA]</scope>
    <source>
        <strain evidence="3 4">JCM 18817</strain>
    </source>
</reference>
<evidence type="ECO:0000256" key="1">
    <source>
        <dbReference type="ARBA" id="ARBA00022801"/>
    </source>
</evidence>
<dbReference type="GO" id="GO:0016787">
    <property type="term" value="F:hydrolase activity"/>
    <property type="evidence" value="ECO:0007669"/>
    <property type="project" value="UniProtKB-KW"/>
</dbReference>
<dbReference type="InterPro" id="IPR029058">
    <property type="entry name" value="AB_hydrolase_fold"/>
</dbReference>
<dbReference type="PANTHER" id="PTHR48081">
    <property type="entry name" value="AB HYDROLASE SUPERFAMILY PROTEIN C4A8.06C"/>
    <property type="match status" value="1"/>
</dbReference>
<dbReference type="Gene3D" id="3.40.50.1820">
    <property type="entry name" value="alpha/beta hydrolase"/>
    <property type="match status" value="1"/>
</dbReference>
<dbReference type="InterPro" id="IPR049492">
    <property type="entry name" value="BD-FAE-like_dom"/>
</dbReference>
<dbReference type="Proteomes" id="UP000321168">
    <property type="component" value="Unassembled WGS sequence"/>
</dbReference>
<organism evidence="3 4">
    <name type="scientific">Luteibaculum oceani</name>
    <dbReference type="NCBI Taxonomy" id="1294296"/>
    <lineage>
        <taxon>Bacteria</taxon>
        <taxon>Pseudomonadati</taxon>
        <taxon>Bacteroidota</taxon>
        <taxon>Flavobacteriia</taxon>
        <taxon>Flavobacteriales</taxon>
        <taxon>Luteibaculaceae</taxon>
        <taxon>Luteibaculum</taxon>
    </lineage>
</organism>
<sequence>MQYAFVKLSLRQFKIILMRKITTLYLLFFLISVSIQAQSLRYFDKLFTKVAVDSNIFYGANYDYDNLDNQHGTNLDSLHMDIYYPEGDQETKRPLIIWVHGGYFLKGSKLDEDITYFCNEFAARGFVTAAINYRLGFEMPIDSINAVRAVYRAIQDGRAAVRFLRSKANDYGIDKERVYMGGTSAGSFVALNLAYFNLPEEVPDYLDTNERLSINEKRGFGLDGLEGLTNTIEESSKIQGIININGATKTVKWMDDAYSSSVPLISLHGTADSTVPYGTRVINVADVQTELPKDPPVPLIGVQGSYDMDWHADTMGYTSRLYTWYGAGHSPHLGYKENDTAKAYLDTIMSFTVKHIYQDFLGGSTVPGLEENERPCDYNNGDFYPCKTSSLGEEYQKSSIALYPVPMGDETQFNLPGNVKVDEVWAMDMLGRKISLDLITGNSIDTEKLKPGNYLILLKTSSGELHRIKAIK</sequence>
<dbReference type="OrthoDB" id="9803990at2"/>